<gene>
    <name evidence="1" type="ordered locus">PTH_0348</name>
</gene>
<organism evidence="1 2">
    <name type="scientific">Pelotomaculum thermopropionicum (strain DSM 13744 / JCM 10971 / SI)</name>
    <dbReference type="NCBI Taxonomy" id="370438"/>
    <lineage>
        <taxon>Bacteria</taxon>
        <taxon>Bacillati</taxon>
        <taxon>Bacillota</taxon>
        <taxon>Clostridia</taxon>
        <taxon>Eubacteriales</taxon>
        <taxon>Desulfotomaculaceae</taxon>
        <taxon>Pelotomaculum</taxon>
    </lineage>
</organism>
<dbReference type="AlphaFoldDB" id="A5D5E7"/>
<sequence>MLLDGSVDLIPRRQGCNSRPGLVGLVFKPRRGGAVGRPLQQFLNPGRFLALVPHGNDIAGLDQVRGDVNPPAVYGKVAVPDQLPGFVPGSPQAQAVNNVVQAPLQKPKQVFTGDAGLPFGLFKVPAELAFQNAVNPAGLLLLAKLQAVLGNLLPALAVLPRRVRPAVYGALGGVAPVAFQVKLQSLPAAEPANRSCVSCQIHCTSLNSPALGRPAAVVGNGGYVFDQVYLQACRLQRPDGRLAARAGPFNHHFHFLQAVLHGLPGGAFGRHLGGKGGALAGAFKAHLPRAGP</sequence>
<dbReference type="EMBL" id="AP009389">
    <property type="protein sequence ID" value="BAF58528.1"/>
    <property type="molecule type" value="Genomic_DNA"/>
</dbReference>
<evidence type="ECO:0000313" key="2">
    <source>
        <dbReference type="Proteomes" id="UP000006556"/>
    </source>
</evidence>
<dbReference type="HOGENOM" id="CLU_952645_0_0_9"/>
<keyword evidence="2" id="KW-1185">Reference proteome</keyword>
<dbReference type="Proteomes" id="UP000006556">
    <property type="component" value="Chromosome"/>
</dbReference>
<evidence type="ECO:0000313" key="1">
    <source>
        <dbReference type="EMBL" id="BAF58528.1"/>
    </source>
</evidence>
<name>A5D5E7_PELTS</name>
<proteinExistence type="predicted"/>
<accession>A5D5E7</accession>
<dbReference type="KEGG" id="pth:PTH_0348"/>
<reference evidence="2" key="1">
    <citation type="journal article" date="2008" name="Genome Res.">
        <title>The genome of Pelotomaculum thermopropionicum reveals niche-associated evolution in anaerobic microbiota.</title>
        <authorList>
            <person name="Kosaka T."/>
            <person name="Kato S."/>
            <person name="Shimoyama T."/>
            <person name="Ishii S."/>
            <person name="Abe T."/>
            <person name="Watanabe K."/>
        </authorList>
    </citation>
    <scope>NUCLEOTIDE SEQUENCE [LARGE SCALE GENOMIC DNA]</scope>
    <source>
        <strain evidence="2">DSM 13744 / JCM 10971 / SI</strain>
    </source>
</reference>
<protein>
    <submittedName>
        <fullName evidence="1">Uncharacterized protein</fullName>
    </submittedName>
</protein>